<dbReference type="GO" id="GO:0005829">
    <property type="term" value="C:cytosol"/>
    <property type="evidence" value="ECO:0007669"/>
    <property type="project" value="TreeGrafter"/>
</dbReference>
<evidence type="ECO:0000256" key="12">
    <source>
        <dbReference type="PIRSR" id="PIRSR605478-1"/>
    </source>
</evidence>
<dbReference type="PANTHER" id="PTHR43522">
    <property type="entry name" value="TRANSKETOLASE"/>
    <property type="match status" value="1"/>
</dbReference>
<dbReference type="InterPro" id="IPR029061">
    <property type="entry name" value="THDP-binding"/>
</dbReference>
<feature type="binding site" evidence="14">
    <location>
        <position position="299"/>
    </location>
    <ligand>
        <name>thiamine diphosphate</name>
        <dbReference type="ChEBI" id="CHEBI:58937"/>
    </ligand>
</feature>
<dbReference type="InterPro" id="IPR009014">
    <property type="entry name" value="Transketo_C/PFOR_II"/>
</dbReference>
<feature type="binding site" evidence="13">
    <location>
        <position position="299"/>
    </location>
    <ligand>
        <name>substrate</name>
    </ligand>
</feature>
<accession>C9YCU0</accession>
<feature type="binding site" evidence="14">
    <location>
        <position position="487"/>
    </location>
    <ligand>
        <name>thiamine diphosphate</name>
        <dbReference type="ChEBI" id="CHEBI:58937"/>
    </ligand>
</feature>
<evidence type="ECO:0000256" key="14">
    <source>
        <dbReference type="PIRSR" id="PIRSR605478-3"/>
    </source>
</evidence>
<feature type="binding site" evidence="14">
    <location>
        <position position="222"/>
    </location>
    <ligand>
        <name>thiamine diphosphate</name>
        <dbReference type="ChEBI" id="CHEBI:58937"/>
    </ligand>
</feature>
<comment type="cofactor">
    <cofactor evidence="15">
        <name>Mg(2+)</name>
        <dbReference type="ChEBI" id="CHEBI:18420"/>
    </cofactor>
    <text evidence="15">Binds 1 Mg(2+) ion per subunit. Can also utilize other divalent metal cations, such as Ca(2+), Mn(2+) and Co(2+).</text>
</comment>
<feature type="binding site" evidence="13">
    <location>
        <position position="511"/>
    </location>
    <ligand>
        <name>substrate</name>
    </ligand>
</feature>
<dbReference type="CDD" id="cd07033">
    <property type="entry name" value="TPP_PYR_DXS_TK_like"/>
    <property type="match status" value="1"/>
</dbReference>
<reference evidence="18" key="1">
    <citation type="journal article" date="2010" name="Nature">
        <title>The Dynamic genome of Hydra.</title>
        <authorList>
            <person name="Chapman J.A."/>
            <person name="Kirkness E.F."/>
            <person name="Simakov O."/>
            <person name="Hampson S.E."/>
            <person name="Mitros T."/>
            <person name="Weinmaier T."/>
            <person name="Rattei T."/>
            <person name="Balasubramanian P.G."/>
            <person name="Borman J."/>
            <person name="Busam D."/>
            <person name="Disbennett K."/>
            <person name="Pfannkoch C."/>
            <person name="Sumin N."/>
            <person name="Sutton G."/>
            <person name="Viswanathan L."/>
            <person name="Walenz B."/>
            <person name="Goodstein D.M."/>
            <person name="Hellsten U."/>
            <person name="Kawashima T."/>
            <person name="Prochnik S.E."/>
            <person name="Putnam N.H."/>
            <person name="Shu S."/>
            <person name="Blumberg B."/>
            <person name="Dana C.E."/>
            <person name="Gee L."/>
            <person name="Kibler D.F."/>
            <person name="Law L."/>
            <person name="Lindgens D."/>
            <person name="Martinez D.E."/>
            <person name="Peng J."/>
            <person name="Wigge P.A."/>
            <person name="Bertulat B."/>
            <person name="Guder C."/>
            <person name="Nakamura Y."/>
            <person name="Ozbek S."/>
            <person name="Watanabe H."/>
            <person name="Khalturin K."/>
            <person name="Hemmrich G."/>
            <person name="Franke A."/>
            <person name="Augustin R."/>
            <person name="Fraune S."/>
            <person name="Hayakawa E."/>
            <person name="Hayakawa S."/>
            <person name="Hirose M."/>
            <person name="Hwang J."/>
            <person name="Ikeo K."/>
            <person name="Nishimiya-Fujisawa C."/>
            <person name="Ogura A."/>
            <person name="Takahashi T."/>
            <person name="Steinmetz P.R."/>
            <person name="Zhang X."/>
            <person name="Aufschnaiter R."/>
            <person name="Eder M.K."/>
            <person name="Gorny A.K."/>
            <person name="Salvenmoser W."/>
            <person name="Heimberg A.M."/>
            <person name="Wheeler B.M."/>
            <person name="Peterson K.J."/>
            <person name="Boettger A."/>
            <person name="Tischler P."/>
            <person name="Wolf A."/>
            <person name="Gojobori T."/>
            <person name="Remington K.A."/>
            <person name="Strausberg R.L."/>
            <person name="Venter J."/>
            <person name="Technau U."/>
            <person name="Hobmayer B."/>
            <person name="Bosch T.C."/>
            <person name="Holstein T.W."/>
            <person name="Fujisawa T."/>
            <person name="Bode H.R."/>
            <person name="David C.N."/>
            <person name="Rokhsar D.S."/>
            <person name="Steele R.E."/>
        </authorList>
    </citation>
    <scope>NUCLEOTIDE SEQUENCE</scope>
</reference>
<dbReference type="Pfam" id="PF00456">
    <property type="entry name" value="Transketolase_N"/>
    <property type="match status" value="1"/>
</dbReference>
<comment type="catalytic activity">
    <reaction evidence="10">
        <text>D-sedoheptulose 7-phosphate + D-glyceraldehyde 3-phosphate = aldehydo-D-ribose 5-phosphate + D-xylulose 5-phosphate</text>
        <dbReference type="Rhea" id="RHEA:10508"/>
        <dbReference type="ChEBI" id="CHEBI:57483"/>
        <dbReference type="ChEBI" id="CHEBI:57737"/>
        <dbReference type="ChEBI" id="CHEBI:58273"/>
        <dbReference type="ChEBI" id="CHEBI:59776"/>
        <dbReference type="EC" id="2.2.1.1"/>
    </reaction>
</comment>
<dbReference type="AlphaFoldDB" id="C9YCU0"/>
<feature type="binding site" evidence="15">
    <location>
        <position position="222"/>
    </location>
    <ligand>
        <name>Mg(2+)</name>
        <dbReference type="ChEBI" id="CHEBI:18420"/>
    </ligand>
</feature>
<feature type="site" description="Important for catalytic activity" evidence="16">
    <location>
        <position position="299"/>
    </location>
</feature>
<comment type="cofactor">
    <cofactor evidence="14">
        <name>thiamine diphosphate</name>
        <dbReference type="ChEBI" id="CHEBI:58937"/>
    </cofactor>
    <text evidence="14">Binds 1 thiamine pyrophosphate per subunit. During the reaction, the substrate forms a covalent intermediate with the cofactor.</text>
</comment>
<dbReference type="NCBIfam" id="TIGR00232">
    <property type="entry name" value="tktlase_bact"/>
    <property type="match status" value="1"/>
</dbReference>
<dbReference type="Gene3D" id="3.40.50.920">
    <property type="match status" value="1"/>
</dbReference>
<feature type="binding site" evidence="14">
    <location>
        <position position="103"/>
    </location>
    <ligand>
        <name>thiamine diphosphate</name>
        <dbReference type="ChEBI" id="CHEBI:58937"/>
    </ligand>
</feature>
<sequence>MRCRGVRSAKTRTGKIATVLRFHSFLTYLPELPSMAPTPNTKDMANAIRALSMDAVQQANSGHPGAPMGMADMAVALWGEHLRHNPTNPHWANRDRFILSNGHGSMLIYALLHLTGYKLPITELKNFRQLHSKTAGHPEFGITPGVETTTGPLGQGITNAVGFALAEKLLAKEFNREGHAIVDHHTYVFMGDGCLMEGISHEAAALAGAWKLGKLIALYDDNGISIDGQVAPWFIDNTAQRFVAYGWNVIGPVDGHDAGAVSAAIAQAKAGTDNRPTLIISKTHIGKGSPNRANTSKAHGEPLGAEEIKLTRETIGWSHAPFVIPKEVYADWDAKEKGKAAEAAWNDKFAAYKAAFPELAKEFVRRMKGDLPKNFVQTAVDTVIAAHQKGETVASRKASQLALESFTAALPEMLGGSADLTGSNLTNTKSTPNLRFDALTGDVVTNEAGQGGRHINYGVREFGMAAIMNGVALHGGYIPYGGTFLTFSDYSRNAIRMAALMKLRVVHVFTHDSIGLGEDGPTHQSIEHAASLRLIPNLDVWRPADTAETAVAWTVALQNRAKPTALLLSRQNIAYAAKCDSAAAPDASGIDSISKGAYVLSEPSDVGIKKKTQAVIIATGSEVQLAIAAQKVLAERKIAVRVVSMPSTTTFDLQSTEYKSSVLPAGVPRIAVEMGSTGGWWKYGTAAVVGLDTYGESAPAPVLFKHFGFTPENVADTVQAALTRKV</sequence>
<dbReference type="CDD" id="cd02012">
    <property type="entry name" value="TPP_TK"/>
    <property type="match status" value="1"/>
</dbReference>
<comment type="cofactor">
    <cofactor evidence="2">
        <name>Co(2+)</name>
        <dbReference type="ChEBI" id="CHEBI:48828"/>
    </cofactor>
</comment>
<gene>
    <name evidence="18" type="primary">tkt2</name>
    <name evidence="18" type="ORF">Csp_C25190</name>
</gene>
<dbReference type="Gene3D" id="3.40.50.970">
    <property type="match status" value="2"/>
</dbReference>
<dbReference type="FunFam" id="3.40.50.920:FF:000003">
    <property type="entry name" value="Transketolase"/>
    <property type="match status" value="1"/>
</dbReference>
<dbReference type="InterPro" id="IPR049557">
    <property type="entry name" value="Transketolase_CS"/>
</dbReference>
<feature type="binding site" evidence="13">
    <location>
        <position position="423"/>
    </location>
    <ligand>
        <name>substrate</name>
    </ligand>
</feature>
<evidence type="ECO:0000259" key="17">
    <source>
        <dbReference type="SMART" id="SM00861"/>
    </source>
</evidence>
<dbReference type="InterPro" id="IPR005475">
    <property type="entry name" value="Transketolase-like_Pyr-bd"/>
</dbReference>
<evidence type="ECO:0000256" key="2">
    <source>
        <dbReference type="ARBA" id="ARBA00001941"/>
    </source>
</evidence>
<dbReference type="GO" id="GO:0046872">
    <property type="term" value="F:metal ion binding"/>
    <property type="evidence" value="ECO:0007669"/>
    <property type="project" value="UniProtKB-KW"/>
</dbReference>
<feature type="active site" description="Proton donor" evidence="12">
    <location>
        <position position="461"/>
    </location>
</feature>
<dbReference type="GO" id="GO:0004802">
    <property type="term" value="F:transketolase activity"/>
    <property type="evidence" value="ECO:0007669"/>
    <property type="project" value="UniProtKB-UniRule"/>
</dbReference>
<dbReference type="InterPro" id="IPR033247">
    <property type="entry name" value="Transketolase_fam"/>
</dbReference>
<dbReference type="PROSITE" id="PS00801">
    <property type="entry name" value="TRANSKETOLASE_1"/>
    <property type="match status" value="1"/>
</dbReference>
<dbReference type="SMART" id="SM00861">
    <property type="entry name" value="Transket_pyr"/>
    <property type="match status" value="1"/>
</dbReference>
<evidence type="ECO:0000256" key="10">
    <source>
        <dbReference type="ARBA" id="ARBA00049473"/>
    </source>
</evidence>
<dbReference type="PANTHER" id="PTHR43522:SF2">
    <property type="entry name" value="TRANSKETOLASE 1-RELATED"/>
    <property type="match status" value="1"/>
</dbReference>
<feature type="binding site" evidence="14">
    <location>
        <begin position="151"/>
        <end position="153"/>
    </location>
    <ligand>
        <name>thiamine diphosphate</name>
        <dbReference type="ChEBI" id="CHEBI:58937"/>
    </ligand>
</feature>
<comment type="similarity">
    <text evidence="3">Belongs to the transketolase family.</text>
</comment>
<feature type="binding site" evidence="13">
    <location>
        <position position="523"/>
    </location>
    <ligand>
        <name>substrate</name>
    </ligand>
</feature>
<evidence type="ECO:0000256" key="6">
    <source>
        <dbReference type="ARBA" id="ARBA00022679"/>
    </source>
</evidence>
<protein>
    <recommendedName>
        <fullName evidence="5 11">Transketolase</fullName>
        <ecNumber evidence="5 11">2.2.1.1</ecNumber>
    </recommendedName>
</protein>
<evidence type="ECO:0000256" key="4">
    <source>
        <dbReference type="ARBA" id="ARBA00011738"/>
    </source>
</evidence>
<dbReference type="SUPFAM" id="SSF52922">
    <property type="entry name" value="TK C-terminal domain-like"/>
    <property type="match status" value="1"/>
</dbReference>
<dbReference type="InterPro" id="IPR005478">
    <property type="entry name" value="Transketolase_bac-like"/>
</dbReference>
<feature type="site" description="Important for catalytic activity" evidence="16">
    <location>
        <position position="63"/>
    </location>
</feature>
<dbReference type="FunFam" id="3.40.50.970:FF:000003">
    <property type="entry name" value="Transketolase"/>
    <property type="match status" value="1"/>
</dbReference>
<dbReference type="EMBL" id="FN543105">
    <property type="protein sequence ID" value="CBA30764.1"/>
    <property type="molecule type" value="Genomic_DNA"/>
</dbReference>
<feature type="binding site" evidence="15">
    <location>
        <position position="192"/>
    </location>
    <ligand>
        <name>Mg(2+)</name>
        <dbReference type="ChEBI" id="CHEBI:18420"/>
    </ligand>
</feature>
<dbReference type="GO" id="GO:0009052">
    <property type="term" value="P:pentose-phosphate shunt, non-oxidative branch"/>
    <property type="evidence" value="ECO:0007669"/>
    <property type="project" value="UniProtKB-ARBA"/>
</dbReference>
<keyword evidence="9 14" id="KW-0786">Thiamine pyrophosphate</keyword>
<comment type="cofactor">
    <cofactor evidence="1">
        <name>Ca(2+)</name>
        <dbReference type="ChEBI" id="CHEBI:29108"/>
    </cofactor>
</comment>
<dbReference type="FunFam" id="3.40.50.970:FF:000004">
    <property type="entry name" value="Transketolase"/>
    <property type="match status" value="1"/>
</dbReference>
<dbReference type="InterPro" id="IPR005474">
    <property type="entry name" value="Transketolase_N"/>
</dbReference>
<organism evidence="18">
    <name type="scientific">Curvibacter symbiont subsp. Hydra magnipapillata</name>
    <dbReference type="NCBI Taxonomy" id="667019"/>
    <lineage>
        <taxon>Bacteria</taxon>
        <taxon>Pseudomonadati</taxon>
        <taxon>Pseudomonadota</taxon>
        <taxon>Betaproteobacteria</taxon>
        <taxon>Burkholderiales</taxon>
        <taxon>Comamonadaceae</taxon>
        <taxon>Curvibacter</taxon>
    </lineage>
</organism>
<feature type="binding site" evidence="13">
    <location>
        <position position="396"/>
    </location>
    <ligand>
        <name>substrate</name>
    </ligand>
</feature>
<dbReference type="Pfam" id="PF02779">
    <property type="entry name" value="Transket_pyr"/>
    <property type="match status" value="1"/>
</dbReference>
<evidence type="ECO:0000256" key="11">
    <source>
        <dbReference type="NCBIfam" id="TIGR00232"/>
    </source>
</evidence>
<evidence type="ECO:0000256" key="15">
    <source>
        <dbReference type="PIRSR" id="PIRSR605478-4"/>
    </source>
</evidence>
<feature type="binding site" evidence="13">
    <location>
        <position position="519"/>
    </location>
    <ligand>
        <name>substrate</name>
    </ligand>
</feature>
<proteinExistence type="inferred from homology"/>
<name>C9YCU0_CURXX</name>
<keyword evidence="8 15" id="KW-0460">Magnesium</keyword>
<feature type="binding site" evidence="15">
    <location>
        <position position="224"/>
    </location>
    <ligand>
        <name>Mg(2+)</name>
        <dbReference type="ChEBI" id="CHEBI:18420"/>
    </ligand>
</feature>
<evidence type="ECO:0000256" key="7">
    <source>
        <dbReference type="ARBA" id="ARBA00022723"/>
    </source>
</evidence>
<keyword evidence="7 15" id="KW-0479">Metal-binding</keyword>
<evidence type="ECO:0000256" key="16">
    <source>
        <dbReference type="PIRSR" id="PIRSR605478-5"/>
    </source>
</evidence>
<feature type="domain" description="Transketolase-like pyrimidine-binding" evidence="17">
    <location>
        <begin position="393"/>
        <end position="575"/>
    </location>
</feature>
<keyword evidence="6 18" id="KW-0808">Transferase</keyword>
<feature type="binding site" evidence="13">
    <location>
        <position position="570"/>
    </location>
    <ligand>
        <name>substrate</name>
    </ligand>
</feature>
<evidence type="ECO:0000256" key="8">
    <source>
        <dbReference type="ARBA" id="ARBA00022842"/>
    </source>
</evidence>
<evidence type="ECO:0000256" key="5">
    <source>
        <dbReference type="ARBA" id="ARBA00013152"/>
    </source>
</evidence>
<evidence type="ECO:0000256" key="9">
    <source>
        <dbReference type="ARBA" id="ARBA00023052"/>
    </source>
</evidence>
<evidence type="ECO:0000256" key="3">
    <source>
        <dbReference type="ARBA" id="ARBA00007131"/>
    </source>
</evidence>
<dbReference type="InterPro" id="IPR055152">
    <property type="entry name" value="Transketolase-like_C_2"/>
</dbReference>
<dbReference type="EC" id="2.2.1.1" evidence="5 11"/>
<evidence type="ECO:0000256" key="13">
    <source>
        <dbReference type="PIRSR" id="PIRSR605478-2"/>
    </source>
</evidence>
<dbReference type="SUPFAM" id="SSF52518">
    <property type="entry name" value="Thiamin diphosphate-binding fold (THDP-binding)"/>
    <property type="match status" value="2"/>
</dbReference>
<feature type="binding site" evidence="14">
    <location>
        <position position="193"/>
    </location>
    <ligand>
        <name>thiamine diphosphate</name>
        <dbReference type="ChEBI" id="CHEBI:58937"/>
    </ligand>
</feature>
<comment type="subunit">
    <text evidence="4">Homodimer.</text>
</comment>
<evidence type="ECO:0000256" key="1">
    <source>
        <dbReference type="ARBA" id="ARBA00001913"/>
    </source>
</evidence>
<dbReference type="Pfam" id="PF22613">
    <property type="entry name" value="Transketolase_C_1"/>
    <property type="match status" value="1"/>
</dbReference>
<feature type="binding site" evidence="13">
    <location>
        <position position="63"/>
    </location>
    <ligand>
        <name>substrate</name>
    </ligand>
</feature>
<evidence type="ECO:0000313" key="18">
    <source>
        <dbReference type="EMBL" id="CBA30764.1"/>
    </source>
</evidence>